<feature type="domain" description="Helicase C-terminal" evidence="8">
    <location>
        <begin position="117"/>
        <end position="276"/>
    </location>
</feature>
<keyword evidence="10" id="KW-1185">Reference proteome</keyword>
<proteinExistence type="inferred from homology"/>
<evidence type="ECO:0000313" key="10">
    <source>
        <dbReference type="Proteomes" id="UP000078512"/>
    </source>
</evidence>
<dbReference type="GO" id="GO:0005524">
    <property type="term" value="F:ATP binding"/>
    <property type="evidence" value="ECO:0007669"/>
    <property type="project" value="UniProtKB-KW"/>
</dbReference>
<comment type="catalytic activity">
    <reaction evidence="4">
        <text>Couples ATP hydrolysis with the unwinding of duplex DNA by translocating in the 3'-5' direction.</text>
        <dbReference type="EC" id="5.6.2.4"/>
    </reaction>
</comment>
<comment type="similarity">
    <text evidence="1">Belongs to the helicase family. RecQ subfamily.</text>
</comment>
<dbReference type="Proteomes" id="UP000078512">
    <property type="component" value="Unassembled WGS sequence"/>
</dbReference>
<feature type="domain" description="Helicase ATP-binding" evidence="7">
    <location>
        <begin position="1"/>
        <end position="88"/>
    </location>
</feature>
<dbReference type="PROSITE" id="PS51192">
    <property type="entry name" value="HELICASE_ATP_BIND_1"/>
    <property type="match status" value="1"/>
</dbReference>
<protein>
    <recommendedName>
        <fullName evidence="5">DNA 3'-5' helicase</fullName>
        <ecNumber evidence="5">5.6.2.4</ecNumber>
    </recommendedName>
</protein>
<evidence type="ECO:0000259" key="8">
    <source>
        <dbReference type="PROSITE" id="PS51194"/>
    </source>
</evidence>
<evidence type="ECO:0000256" key="3">
    <source>
        <dbReference type="ARBA" id="ARBA00022840"/>
    </source>
</evidence>
<dbReference type="GO" id="GO:0009378">
    <property type="term" value="F:four-way junction helicase activity"/>
    <property type="evidence" value="ECO:0007669"/>
    <property type="project" value="TreeGrafter"/>
</dbReference>
<dbReference type="PANTHER" id="PTHR13710">
    <property type="entry name" value="DNA HELICASE RECQ FAMILY MEMBER"/>
    <property type="match status" value="1"/>
</dbReference>
<dbReference type="EC" id="5.6.2.4" evidence="5"/>
<evidence type="ECO:0000313" key="9">
    <source>
        <dbReference type="EMBL" id="OAQ22105.1"/>
    </source>
</evidence>
<dbReference type="GO" id="GO:0005694">
    <property type="term" value="C:chromosome"/>
    <property type="evidence" value="ECO:0007669"/>
    <property type="project" value="TreeGrafter"/>
</dbReference>
<dbReference type="GO" id="GO:0016787">
    <property type="term" value="F:hydrolase activity"/>
    <property type="evidence" value="ECO:0007669"/>
    <property type="project" value="UniProtKB-KW"/>
</dbReference>
<accession>A0A197JAH4</accession>
<dbReference type="OrthoDB" id="10261556at2759"/>
<sequence length="494" mass="56471">MTPEMVKDRERFPKLWNMDGWRSRLLAIVIDEAHCIHSWGNSFRNAYSQIGDLRAKAPPGVPFIAMSATLPPNILHAVKTSLYFKNDVIIVKADCDRPNIKYEVRQFPTRKGCILDIIKHFMDFAKTIIYFDDITEMSKVCRYLHKEFSHKRRMIVRYFSDLSADAKRKRIREFKEGGIRVLLSTEAAGMGCDIPDVVRVIQFKCPENISTLVQRLGRAARSPSIQGHGILYTLPGKNQHQKQDRHLDAFVTTTECRRQVLNSAFGNPPASLENMKCCDICDKIKGSSGTESSLTVSNVASRIVRWKQVSISAAHPKHVHRTKEQQQEANERILKWRNEEWARLIAQSEIYSKDSVMNMKTIAILVAKFGTVQCHGAIASIFEGRWQESEPGGQHRLEEILIRYNEEINSSNAVNSNKEQVNPQQHEEPLSSRPQDQQEILSPDRLRFPQSEPAELPSLRPSSPAQKKKALKRAKSNDMKFVHYSPNKRGKNSK</sequence>
<dbReference type="InterPro" id="IPR027417">
    <property type="entry name" value="P-loop_NTPase"/>
</dbReference>
<evidence type="ECO:0000256" key="2">
    <source>
        <dbReference type="ARBA" id="ARBA00022741"/>
    </source>
</evidence>
<evidence type="ECO:0000259" key="7">
    <source>
        <dbReference type="PROSITE" id="PS51192"/>
    </source>
</evidence>
<dbReference type="GO" id="GO:0005737">
    <property type="term" value="C:cytoplasm"/>
    <property type="evidence" value="ECO:0007669"/>
    <property type="project" value="TreeGrafter"/>
</dbReference>
<dbReference type="PROSITE" id="PS51194">
    <property type="entry name" value="HELICASE_CTER"/>
    <property type="match status" value="1"/>
</dbReference>
<keyword evidence="9" id="KW-0378">Hydrolase</keyword>
<feature type="compositionally biased region" description="Polar residues" evidence="6">
    <location>
        <begin position="412"/>
        <end position="424"/>
    </location>
</feature>
<evidence type="ECO:0000256" key="4">
    <source>
        <dbReference type="ARBA" id="ARBA00034617"/>
    </source>
</evidence>
<dbReference type="GO" id="GO:0000724">
    <property type="term" value="P:double-strand break repair via homologous recombination"/>
    <property type="evidence" value="ECO:0007669"/>
    <property type="project" value="TreeGrafter"/>
</dbReference>
<dbReference type="PANTHER" id="PTHR13710:SF108">
    <property type="entry name" value="ATP-DEPENDENT DNA HELICASE Q4"/>
    <property type="match status" value="1"/>
</dbReference>
<evidence type="ECO:0000256" key="6">
    <source>
        <dbReference type="SAM" id="MobiDB-lite"/>
    </source>
</evidence>
<dbReference type="Pfam" id="PF00270">
    <property type="entry name" value="DEAD"/>
    <property type="match status" value="1"/>
</dbReference>
<evidence type="ECO:0000256" key="5">
    <source>
        <dbReference type="ARBA" id="ARBA00034808"/>
    </source>
</evidence>
<dbReference type="GO" id="GO:0003676">
    <property type="term" value="F:nucleic acid binding"/>
    <property type="evidence" value="ECO:0007669"/>
    <property type="project" value="InterPro"/>
</dbReference>
<dbReference type="GO" id="GO:0005634">
    <property type="term" value="C:nucleus"/>
    <property type="evidence" value="ECO:0007669"/>
    <property type="project" value="TreeGrafter"/>
</dbReference>
<dbReference type="GO" id="GO:0043138">
    <property type="term" value="F:3'-5' DNA helicase activity"/>
    <property type="evidence" value="ECO:0007669"/>
    <property type="project" value="UniProtKB-EC"/>
</dbReference>
<dbReference type="EMBL" id="KV442242">
    <property type="protein sequence ID" value="OAQ22105.1"/>
    <property type="molecule type" value="Genomic_DNA"/>
</dbReference>
<reference evidence="9 10" key="1">
    <citation type="submission" date="2016-05" db="EMBL/GenBank/DDBJ databases">
        <title>Genome sequencing reveals origins of a unique bacterial endosymbiosis in the earliest lineages of terrestrial Fungi.</title>
        <authorList>
            <consortium name="DOE Joint Genome Institute"/>
            <person name="Uehling J."/>
            <person name="Gryganskyi A."/>
            <person name="Hameed K."/>
            <person name="Tschaplinski T."/>
            <person name="Misztal P."/>
            <person name="Wu S."/>
            <person name="Desiro A."/>
            <person name="Vande Pol N."/>
            <person name="Du Z.-Y."/>
            <person name="Zienkiewicz A."/>
            <person name="Zienkiewicz K."/>
            <person name="Morin E."/>
            <person name="Tisserant E."/>
            <person name="Splivallo R."/>
            <person name="Hainaut M."/>
            <person name="Henrissat B."/>
            <person name="Ohm R."/>
            <person name="Kuo A."/>
            <person name="Yan J."/>
            <person name="Lipzen A."/>
            <person name="Nolan M."/>
            <person name="Labutti K."/>
            <person name="Barry K."/>
            <person name="Goldstein A."/>
            <person name="Labbe J."/>
            <person name="Schadt C."/>
            <person name="Tuskan G."/>
            <person name="Grigoriev I."/>
            <person name="Martin F."/>
            <person name="Vilgalys R."/>
            <person name="Bonito G."/>
        </authorList>
    </citation>
    <scope>NUCLEOTIDE SEQUENCE [LARGE SCALE GENOMIC DNA]</scope>
    <source>
        <strain evidence="9 10">AG-77</strain>
    </source>
</reference>
<keyword evidence="2" id="KW-0547">Nucleotide-binding</keyword>
<organism evidence="9 10">
    <name type="scientific">Linnemannia elongata AG-77</name>
    <dbReference type="NCBI Taxonomy" id="1314771"/>
    <lineage>
        <taxon>Eukaryota</taxon>
        <taxon>Fungi</taxon>
        <taxon>Fungi incertae sedis</taxon>
        <taxon>Mucoromycota</taxon>
        <taxon>Mortierellomycotina</taxon>
        <taxon>Mortierellomycetes</taxon>
        <taxon>Mortierellales</taxon>
        <taxon>Mortierellaceae</taxon>
        <taxon>Linnemannia</taxon>
    </lineage>
</organism>
<evidence type="ECO:0000256" key="1">
    <source>
        <dbReference type="ARBA" id="ARBA00005446"/>
    </source>
</evidence>
<keyword evidence="3" id="KW-0067">ATP-binding</keyword>
<dbReference type="Gene3D" id="3.40.50.300">
    <property type="entry name" value="P-loop containing nucleotide triphosphate hydrolases"/>
    <property type="match status" value="2"/>
</dbReference>
<dbReference type="AlphaFoldDB" id="A0A197JAH4"/>
<name>A0A197JAH4_9FUNG</name>
<feature type="region of interest" description="Disordered" evidence="6">
    <location>
        <begin position="412"/>
        <end position="494"/>
    </location>
</feature>
<dbReference type="SUPFAM" id="SSF52540">
    <property type="entry name" value="P-loop containing nucleoside triphosphate hydrolases"/>
    <property type="match status" value="1"/>
</dbReference>
<dbReference type="InterPro" id="IPR001650">
    <property type="entry name" value="Helicase_C-like"/>
</dbReference>
<dbReference type="SMART" id="SM00490">
    <property type="entry name" value="HELICc"/>
    <property type="match status" value="1"/>
</dbReference>
<dbReference type="InterPro" id="IPR011545">
    <property type="entry name" value="DEAD/DEAH_box_helicase_dom"/>
</dbReference>
<gene>
    <name evidence="9" type="ORF">K457DRAFT_143584</name>
</gene>
<dbReference type="STRING" id="1314771.A0A197JAH4"/>
<dbReference type="InterPro" id="IPR014001">
    <property type="entry name" value="Helicase_ATP-bd"/>
</dbReference>
<dbReference type="Pfam" id="PF00271">
    <property type="entry name" value="Helicase_C"/>
    <property type="match status" value="1"/>
</dbReference>